<accession>A0A2N7U6V5</accession>
<evidence type="ECO:0000313" key="4">
    <source>
        <dbReference type="Proteomes" id="UP000235803"/>
    </source>
</evidence>
<dbReference type="InterPro" id="IPR052521">
    <property type="entry name" value="Cell_div_SPOR-domain"/>
</dbReference>
<evidence type="ECO:0000313" key="3">
    <source>
        <dbReference type="EMBL" id="PMR76155.1"/>
    </source>
</evidence>
<feature type="region of interest" description="Disordered" evidence="1">
    <location>
        <begin position="1"/>
        <end position="22"/>
    </location>
</feature>
<dbReference type="InterPro" id="IPR036680">
    <property type="entry name" value="SPOR-like_sf"/>
</dbReference>
<feature type="domain" description="SPOR" evidence="2">
    <location>
        <begin position="165"/>
        <end position="244"/>
    </location>
</feature>
<dbReference type="GO" id="GO:0030428">
    <property type="term" value="C:cell septum"/>
    <property type="evidence" value="ECO:0007669"/>
    <property type="project" value="TreeGrafter"/>
</dbReference>
<dbReference type="EMBL" id="PNRF01000013">
    <property type="protein sequence ID" value="PMR76155.1"/>
    <property type="molecule type" value="Genomic_DNA"/>
</dbReference>
<organism evidence="3 4">
    <name type="scientific">Billgrantia endophytica</name>
    <dbReference type="NCBI Taxonomy" id="2033802"/>
    <lineage>
        <taxon>Bacteria</taxon>
        <taxon>Pseudomonadati</taxon>
        <taxon>Pseudomonadota</taxon>
        <taxon>Gammaproteobacteria</taxon>
        <taxon>Oceanospirillales</taxon>
        <taxon>Halomonadaceae</taxon>
        <taxon>Billgrantia</taxon>
    </lineage>
</organism>
<dbReference type="OrthoDB" id="8558195at2"/>
<dbReference type="Proteomes" id="UP000235803">
    <property type="component" value="Unassembled WGS sequence"/>
</dbReference>
<feature type="compositionally biased region" description="Basic residues" evidence="1">
    <location>
        <begin position="1"/>
        <end position="12"/>
    </location>
</feature>
<dbReference type="GO" id="GO:0042834">
    <property type="term" value="F:peptidoglycan binding"/>
    <property type="evidence" value="ECO:0007669"/>
    <property type="project" value="InterPro"/>
</dbReference>
<gene>
    <name evidence="3" type="ORF">C1H69_07210</name>
</gene>
<proteinExistence type="predicted"/>
<dbReference type="Pfam" id="PF05036">
    <property type="entry name" value="SPOR"/>
    <property type="match status" value="1"/>
</dbReference>
<dbReference type="GO" id="GO:0032153">
    <property type="term" value="C:cell division site"/>
    <property type="evidence" value="ECO:0007669"/>
    <property type="project" value="TreeGrafter"/>
</dbReference>
<reference evidence="3 4" key="1">
    <citation type="submission" date="2018-01" db="EMBL/GenBank/DDBJ databases">
        <title>Halomonas endophytica sp. nov., isolated from storage liquid in the stems of Populus euphratica.</title>
        <authorList>
            <person name="Chen C."/>
        </authorList>
    </citation>
    <scope>NUCLEOTIDE SEQUENCE [LARGE SCALE GENOMIC DNA]</scope>
    <source>
        <strain evidence="3 4">MC28</strain>
    </source>
</reference>
<dbReference type="GO" id="GO:0032506">
    <property type="term" value="P:cytokinetic process"/>
    <property type="evidence" value="ECO:0007669"/>
    <property type="project" value="TreeGrafter"/>
</dbReference>
<dbReference type="PANTHER" id="PTHR38687:SF1">
    <property type="entry name" value="CELL DIVISION PROTEIN DEDD"/>
    <property type="match status" value="1"/>
</dbReference>
<dbReference type="AlphaFoldDB" id="A0A2N7U6V5"/>
<dbReference type="RefSeq" id="WP_102652728.1">
    <property type="nucleotide sequence ID" value="NZ_PNRF01000013.1"/>
</dbReference>
<keyword evidence="4" id="KW-1185">Reference proteome</keyword>
<evidence type="ECO:0000259" key="2">
    <source>
        <dbReference type="PROSITE" id="PS51724"/>
    </source>
</evidence>
<name>A0A2N7U6V5_9GAMM</name>
<comment type="caution">
    <text evidence="3">The sequence shown here is derived from an EMBL/GenBank/DDBJ whole genome shotgun (WGS) entry which is preliminary data.</text>
</comment>
<dbReference type="PANTHER" id="PTHR38687">
    <property type="entry name" value="CELL DIVISION PROTEIN DEDD-RELATED"/>
    <property type="match status" value="1"/>
</dbReference>
<dbReference type="PROSITE" id="PS51724">
    <property type="entry name" value="SPOR"/>
    <property type="match status" value="1"/>
</dbReference>
<evidence type="ECO:0000256" key="1">
    <source>
        <dbReference type="SAM" id="MobiDB-lite"/>
    </source>
</evidence>
<sequence length="246" mass="26931">MAARRSPPKKRGATSSRRAPRRREGFRLPGWVWGIGGLVAGFLLAQHQHGTAPWQEGHDSLLASLMPRTPTTVTETPTPRVEPSEPRMPTFEFYTLLPEEVVAPREVASTASPPEVNAIPATRLEESATADEAVNDDPIAQVIAANLEEDAISATTETQASEAAAPAGTRYMLQAASFRQSSDAEQLQQRLRNLSLMAQVSQVQSADGDTWHRVMVGPYDDTRELNRAEDLMTTQGIKPLRHRASD</sequence>
<dbReference type="SUPFAM" id="SSF110997">
    <property type="entry name" value="Sporulation related repeat"/>
    <property type="match status" value="1"/>
</dbReference>
<protein>
    <submittedName>
        <fullName evidence="3">SPOR domain-containing protein</fullName>
    </submittedName>
</protein>
<dbReference type="Gene3D" id="3.30.70.1070">
    <property type="entry name" value="Sporulation related repeat"/>
    <property type="match status" value="1"/>
</dbReference>
<dbReference type="InterPro" id="IPR007730">
    <property type="entry name" value="SPOR-like_dom"/>
</dbReference>